<proteinExistence type="predicted"/>
<feature type="region of interest" description="Disordered" evidence="1">
    <location>
        <begin position="1"/>
        <end position="124"/>
    </location>
</feature>
<organism evidence="2 3">
    <name type="scientific">Roseomonas fluvialis</name>
    <dbReference type="NCBI Taxonomy" id="1750527"/>
    <lineage>
        <taxon>Bacteria</taxon>
        <taxon>Pseudomonadati</taxon>
        <taxon>Pseudomonadota</taxon>
        <taxon>Alphaproteobacteria</taxon>
        <taxon>Acetobacterales</taxon>
        <taxon>Roseomonadaceae</taxon>
        <taxon>Roseomonas</taxon>
    </lineage>
</organism>
<dbReference type="EMBL" id="AP025637">
    <property type="protein sequence ID" value="BDG70340.1"/>
    <property type="molecule type" value="Genomic_DNA"/>
</dbReference>
<gene>
    <name evidence="2" type="ORF">Rmf_02690</name>
</gene>
<accession>A0ABN6NYW5</accession>
<name>A0ABN6NYW5_9PROT</name>
<feature type="compositionally biased region" description="Gly residues" evidence="1">
    <location>
        <begin position="45"/>
        <end position="56"/>
    </location>
</feature>
<keyword evidence="3" id="KW-1185">Reference proteome</keyword>
<protein>
    <submittedName>
        <fullName evidence="2">Uncharacterized protein</fullName>
    </submittedName>
</protein>
<evidence type="ECO:0000313" key="3">
    <source>
        <dbReference type="Proteomes" id="UP000831327"/>
    </source>
</evidence>
<evidence type="ECO:0000313" key="2">
    <source>
        <dbReference type="EMBL" id="BDG70340.1"/>
    </source>
</evidence>
<dbReference type="Proteomes" id="UP000831327">
    <property type="component" value="Chromosome"/>
</dbReference>
<reference evidence="2 3" key="1">
    <citation type="journal article" date="2016" name="Microbes Environ.">
        <title>Phylogenetically diverse aerobic anoxygenic phototrophic bacteria isolated from epilithic biofilms in Tama river, Japan.</title>
        <authorList>
            <person name="Hirose S."/>
            <person name="Matsuura K."/>
            <person name="Haruta S."/>
        </authorList>
    </citation>
    <scope>NUCLEOTIDE SEQUENCE [LARGE SCALE GENOMIC DNA]</scope>
    <source>
        <strain evidence="2 3">S08</strain>
    </source>
</reference>
<evidence type="ECO:0000256" key="1">
    <source>
        <dbReference type="SAM" id="MobiDB-lite"/>
    </source>
</evidence>
<sequence>MIAPETEGEGAIRGHAHGTPIQRKPRARRRLADHEPTLREATVGEGHGGSGAGQQQGGEREQCAAVEHGGALPLRTTPPRAERPFDPVTFIGDVGEGARGPASRRTRNRPLPDIPDQILVSRGP</sequence>